<proteinExistence type="predicted"/>
<reference evidence="2" key="1">
    <citation type="journal article" date="2024" name="Algal Res.">
        <title>Biochemical, toxicological and genomic investigation of a high-biomass producing Limnothrix strain isolated from Italian shallow drinking water reservoir.</title>
        <authorList>
            <person name="Simonazzi M."/>
            <person name="Shishido T.K."/>
            <person name="Delbaje E."/>
            <person name="Wahlsten M."/>
            <person name="Fewer D.P."/>
            <person name="Sivonen K."/>
            <person name="Pezzolesi L."/>
            <person name="Pistocchi R."/>
        </authorList>
    </citation>
    <scope>NUCLEOTIDE SEQUENCE [LARGE SCALE GENOMIC DNA]</scope>
    <source>
        <strain evidence="2">LRLZ20PSL1</strain>
    </source>
</reference>
<dbReference type="Proteomes" id="UP001604335">
    <property type="component" value="Unassembled WGS sequence"/>
</dbReference>
<protein>
    <submittedName>
        <fullName evidence="1">Uncharacterized protein</fullName>
    </submittedName>
</protein>
<organism evidence="1 2">
    <name type="scientific">Limnothrix redekei LRLZ20PSL1</name>
    <dbReference type="NCBI Taxonomy" id="3112953"/>
    <lineage>
        <taxon>Bacteria</taxon>
        <taxon>Bacillati</taxon>
        <taxon>Cyanobacteriota</taxon>
        <taxon>Cyanophyceae</taxon>
        <taxon>Pseudanabaenales</taxon>
        <taxon>Pseudanabaenaceae</taxon>
        <taxon>Limnothrix</taxon>
    </lineage>
</organism>
<evidence type="ECO:0000313" key="1">
    <source>
        <dbReference type="EMBL" id="MFG3816168.1"/>
    </source>
</evidence>
<comment type="caution">
    <text evidence="1">The sequence shown here is derived from an EMBL/GenBank/DDBJ whole genome shotgun (WGS) entry which is preliminary data.</text>
</comment>
<name>A0ABW7C8C3_9CYAN</name>
<gene>
    <name evidence="1" type="ORF">VPK24_00845</name>
</gene>
<sequence length="184" mass="20072">MEAAKLTQTAKTSEEWAKVAENWQQAINLMKSVPESSANYLVAQRKVTEYQGNLQYAKQAAASLGNASQPSESPTSPSIPISEKAAQLQTGMTYQAVISLLGRQPDTVVNDQIRQELGELPQGNDLIKFEWANDNPNCHPVSAQFNPLDMTLTGWDQGLTCTGPSLFNKPFGKPCAETQLCKAQ</sequence>
<keyword evidence="2" id="KW-1185">Reference proteome</keyword>
<accession>A0ABW7C8C3</accession>
<evidence type="ECO:0000313" key="2">
    <source>
        <dbReference type="Proteomes" id="UP001604335"/>
    </source>
</evidence>
<dbReference type="EMBL" id="JAZAQF010000001">
    <property type="protein sequence ID" value="MFG3816168.1"/>
    <property type="molecule type" value="Genomic_DNA"/>
</dbReference>